<name>A0A445EBX9_ARAHY</name>
<comment type="caution">
    <text evidence="2">The sequence shown here is derived from an EMBL/GenBank/DDBJ whole genome shotgun (WGS) entry which is preliminary data.</text>
</comment>
<keyword evidence="1" id="KW-0732">Signal</keyword>
<dbReference type="AlphaFoldDB" id="A0A445EBX9"/>
<feature type="chain" id="PRO_5019187189" evidence="1">
    <location>
        <begin position="17"/>
        <end position="126"/>
    </location>
</feature>
<organism evidence="2 3">
    <name type="scientific">Arachis hypogaea</name>
    <name type="common">Peanut</name>
    <dbReference type="NCBI Taxonomy" id="3818"/>
    <lineage>
        <taxon>Eukaryota</taxon>
        <taxon>Viridiplantae</taxon>
        <taxon>Streptophyta</taxon>
        <taxon>Embryophyta</taxon>
        <taxon>Tracheophyta</taxon>
        <taxon>Spermatophyta</taxon>
        <taxon>Magnoliopsida</taxon>
        <taxon>eudicotyledons</taxon>
        <taxon>Gunneridae</taxon>
        <taxon>Pentapetalae</taxon>
        <taxon>rosids</taxon>
        <taxon>fabids</taxon>
        <taxon>Fabales</taxon>
        <taxon>Fabaceae</taxon>
        <taxon>Papilionoideae</taxon>
        <taxon>50 kb inversion clade</taxon>
        <taxon>dalbergioids sensu lato</taxon>
        <taxon>Dalbergieae</taxon>
        <taxon>Pterocarpus clade</taxon>
        <taxon>Arachis</taxon>
    </lineage>
</organism>
<accession>A0A445EBX9</accession>
<evidence type="ECO:0000313" key="3">
    <source>
        <dbReference type="Proteomes" id="UP000289738"/>
    </source>
</evidence>
<protein>
    <submittedName>
        <fullName evidence="2">Uncharacterized protein</fullName>
    </submittedName>
</protein>
<feature type="signal peptide" evidence="1">
    <location>
        <begin position="1"/>
        <end position="16"/>
    </location>
</feature>
<proteinExistence type="predicted"/>
<evidence type="ECO:0000313" key="2">
    <source>
        <dbReference type="EMBL" id="RYR73036.1"/>
    </source>
</evidence>
<dbReference type="Proteomes" id="UP000289738">
    <property type="component" value="Chromosome A02"/>
</dbReference>
<dbReference type="EMBL" id="SDMP01000002">
    <property type="protein sequence ID" value="RYR73036.1"/>
    <property type="molecule type" value="Genomic_DNA"/>
</dbReference>
<keyword evidence="3" id="KW-1185">Reference proteome</keyword>
<sequence>MSMLMLLAVFPGKHLAFCIQPTQVPGGIGRLERPPALGAFNLPGRQQLGPPHGFSFGMNQPLLPNLAIPEFGPGQAKLLVMPVHPFLATQQQHPPNEMGFMLPRVNQMWSLFLSVITCPVAHTKIS</sequence>
<gene>
    <name evidence="2" type="ORF">Ahy_A02g007307</name>
</gene>
<reference evidence="2 3" key="1">
    <citation type="submission" date="2019-01" db="EMBL/GenBank/DDBJ databases">
        <title>Sequencing of cultivated peanut Arachis hypogaea provides insights into genome evolution and oil improvement.</title>
        <authorList>
            <person name="Chen X."/>
        </authorList>
    </citation>
    <scope>NUCLEOTIDE SEQUENCE [LARGE SCALE GENOMIC DNA]</scope>
    <source>
        <strain evidence="3">cv. Fuhuasheng</strain>
        <tissue evidence="2">Leaves</tissue>
    </source>
</reference>
<evidence type="ECO:0000256" key="1">
    <source>
        <dbReference type="SAM" id="SignalP"/>
    </source>
</evidence>